<dbReference type="Pfam" id="PF01839">
    <property type="entry name" value="FG-GAP"/>
    <property type="match status" value="1"/>
</dbReference>
<protein>
    <submittedName>
        <fullName evidence="2">VCBS repeat-containing protein</fullName>
    </submittedName>
</protein>
<comment type="caution">
    <text evidence="2">The sequence shown here is derived from an EMBL/GenBank/DDBJ whole genome shotgun (WGS) entry which is preliminary data.</text>
</comment>
<dbReference type="InterPro" id="IPR028994">
    <property type="entry name" value="Integrin_alpha_N"/>
</dbReference>
<accession>A0ABS1XNF4</accession>
<reference evidence="2 3" key="1">
    <citation type="submission" date="2021-01" db="EMBL/GenBank/DDBJ databases">
        <title>Draft genome sequence of Micromonospora sp. strain STR1_7.</title>
        <authorList>
            <person name="Karlyshev A."/>
            <person name="Jawad R."/>
        </authorList>
    </citation>
    <scope>NUCLEOTIDE SEQUENCE [LARGE SCALE GENOMIC DNA]</scope>
    <source>
        <strain evidence="2 3">STR1-7</strain>
    </source>
</reference>
<keyword evidence="1" id="KW-0732">Signal</keyword>
<gene>
    <name evidence="2" type="ORF">JNW91_02060</name>
</gene>
<dbReference type="PANTHER" id="PTHR46580">
    <property type="entry name" value="SENSOR KINASE-RELATED"/>
    <property type="match status" value="1"/>
</dbReference>
<evidence type="ECO:0000313" key="2">
    <source>
        <dbReference type="EMBL" id="MBM0230767.1"/>
    </source>
</evidence>
<dbReference type="Gene3D" id="2.20.25.650">
    <property type="entry name" value="Tachylectin-2-like"/>
    <property type="match status" value="1"/>
</dbReference>
<dbReference type="EMBL" id="JAEVHM010000003">
    <property type="protein sequence ID" value="MBM0230767.1"/>
    <property type="molecule type" value="Genomic_DNA"/>
</dbReference>
<evidence type="ECO:0000313" key="3">
    <source>
        <dbReference type="Proteomes" id="UP000601027"/>
    </source>
</evidence>
<dbReference type="Proteomes" id="UP000601027">
    <property type="component" value="Unassembled WGS sequence"/>
</dbReference>
<name>A0ABS1XNF4_9ACTN</name>
<sequence>MTDELVAAPNRQFVLYVHNNAKGVEVKLASQIALNAPDEQLDQALRDFVFTGGTAANKRDEDAAAAKELAGYLAQITKIRDDARADGYSPNLLAAAGKALADNTLVATQTFLLKGQEEARALDVAFRQKRTWDFDGDKKPDLVAADSSTGILWLYKGKGDGTLEDGRTNIGTGWAKWTAVFSPGDFNGDGFNDVIARSKAGELFLYRGNGKGRWLNGTAPDKIGSSGWQAFTAIFSPGDFNGDGFADVIVRNTAGQLKLYRGNGGTGWLNGTSPDTIGTSGWNQFTAIFSPGDFNGDGFADVIARNTSGELKLYRGDGVGHWLNGSSPETVGTGWNQYTMIFSPGDFNSDGRADVIVRNSAGELRLHRGNGKGSWIDPTSNILIGRTGWNAFSFVF</sequence>
<evidence type="ECO:0000256" key="1">
    <source>
        <dbReference type="ARBA" id="ARBA00022729"/>
    </source>
</evidence>
<dbReference type="Gene3D" id="2.130.10.130">
    <property type="entry name" value="Integrin alpha, N-terminal"/>
    <property type="match status" value="2"/>
</dbReference>
<dbReference type="SUPFAM" id="SSF69318">
    <property type="entry name" value="Integrin alpha N-terminal domain"/>
    <property type="match status" value="2"/>
</dbReference>
<proteinExistence type="predicted"/>
<keyword evidence="3" id="KW-1185">Reference proteome</keyword>
<organism evidence="2 3">
    <name type="scientific">Micromonospora parastrephiae</name>
    <dbReference type="NCBI Taxonomy" id="2806101"/>
    <lineage>
        <taxon>Bacteria</taxon>
        <taxon>Bacillati</taxon>
        <taxon>Actinomycetota</taxon>
        <taxon>Actinomycetes</taxon>
        <taxon>Micromonosporales</taxon>
        <taxon>Micromonosporaceae</taxon>
        <taxon>Micromonospora</taxon>
    </lineage>
</organism>
<dbReference type="Pfam" id="PF13517">
    <property type="entry name" value="FG-GAP_3"/>
    <property type="match status" value="2"/>
</dbReference>
<dbReference type="InterPro" id="IPR013517">
    <property type="entry name" value="FG-GAP"/>
</dbReference>
<dbReference type="RefSeq" id="WP_203173247.1">
    <property type="nucleotide sequence ID" value="NZ_JAEVHM010000003.1"/>
</dbReference>